<dbReference type="Proteomes" id="UP000294901">
    <property type="component" value="Unassembled WGS sequence"/>
</dbReference>
<evidence type="ECO:0000313" key="1">
    <source>
        <dbReference type="EMBL" id="TDO36767.1"/>
    </source>
</evidence>
<dbReference type="RefSeq" id="WP_133871477.1">
    <property type="nucleotide sequence ID" value="NZ_BOMD01000071.1"/>
</dbReference>
<comment type="caution">
    <text evidence="1">The sequence shown here is derived from an EMBL/GenBank/DDBJ whole genome shotgun (WGS) entry which is preliminary data.</text>
</comment>
<dbReference type="OrthoDB" id="3383999at2"/>
<evidence type="ECO:0000313" key="2">
    <source>
        <dbReference type="Proteomes" id="UP000294901"/>
    </source>
</evidence>
<organism evidence="1 2">
    <name type="scientific">Paractinoplanes brasiliensis</name>
    <dbReference type="NCBI Taxonomy" id="52695"/>
    <lineage>
        <taxon>Bacteria</taxon>
        <taxon>Bacillati</taxon>
        <taxon>Actinomycetota</taxon>
        <taxon>Actinomycetes</taxon>
        <taxon>Micromonosporales</taxon>
        <taxon>Micromonosporaceae</taxon>
        <taxon>Paractinoplanes</taxon>
    </lineage>
</organism>
<protein>
    <submittedName>
        <fullName evidence="1">Uncharacterized protein</fullName>
    </submittedName>
</protein>
<dbReference type="EMBL" id="SNWR01000001">
    <property type="protein sequence ID" value="TDO36767.1"/>
    <property type="molecule type" value="Genomic_DNA"/>
</dbReference>
<gene>
    <name evidence="1" type="ORF">C8E87_0349</name>
</gene>
<dbReference type="NCBIfam" id="NF038070">
    <property type="entry name" value="LmbU_fam_TF"/>
    <property type="match status" value="1"/>
</dbReference>
<sequence>MLDTSALVTRRGLVLPDRMPFDKWLGLGGHLSDLYTSSAWCLGDWLIYGETAFSGRYQDAVKLTSLDYQTLRNHAWVARRFPMARRREGLSFTHHAEVAALVPPEQEFWLRKAEEHGWSAKRLRREVKDSILQRAADAGRAARGATVVLNMSIPVERLESFQEAAGRLGLSLATWAERALASAAAQAFDEHQRAVALTPTRSPHATGRRRRP</sequence>
<proteinExistence type="predicted"/>
<dbReference type="AlphaFoldDB" id="A0A4R6JLS0"/>
<name>A0A4R6JLS0_9ACTN</name>
<keyword evidence="2" id="KW-1185">Reference proteome</keyword>
<reference evidence="1 2" key="1">
    <citation type="submission" date="2019-03" db="EMBL/GenBank/DDBJ databases">
        <title>Sequencing the genomes of 1000 actinobacteria strains.</title>
        <authorList>
            <person name="Klenk H.-P."/>
        </authorList>
    </citation>
    <scope>NUCLEOTIDE SEQUENCE [LARGE SCALE GENOMIC DNA]</scope>
    <source>
        <strain evidence="1 2">DSM 43805</strain>
    </source>
</reference>
<dbReference type="InterPro" id="IPR049735">
    <property type="entry name" value="NovE/LmbU-like"/>
</dbReference>
<accession>A0A4R6JLS0</accession>